<dbReference type="InterPro" id="IPR008183">
    <property type="entry name" value="Aldose_1/G6P_1-epimerase"/>
</dbReference>
<reference evidence="1 2" key="1">
    <citation type="submission" date="2021-03" db="EMBL/GenBank/DDBJ databases">
        <title>Genomic Encyclopedia of Type Strains, Phase IV (KMG-IV): sequencing the most valuable type-strain genomes for metagenomic binning, comparative biology and taxonomic classification.</title>
        <authorList>
            <person name="Goeker M."/>
        </authorList>
    </citation>
    <scope>NUCLEOTIDE SEQUENCE [LARGE SCALE GENOMIC DNA]</scope>
    <source>
        <strain evidence="1 2">DSM 26806</strain>
    </source>
</reference>
<dbReference type="Pfam" id="PF01263">
    <property type="entry name" value="Aldose_epim"/>
    <property type="match status" value="1"/>
</dbReference>
<comment type="caution">
    <text evidence="1">The sequence shown here is derived from an EMBL/GenBank/DDBJ whole genome shotgun (WGS) entry which is preliminary data.</text>
</comment>
<dbReference type="Gene3D" id="2.70.98.10">
    <property type="match status" value="1"/>
</dbReference>
<dbReference type="EMBL" id="JAGGLD010000003">
    <property type="protein sequence ID" value="MBP2001214.1"/>
    <property type="molecule type" value="Genomic_DNA"/>
</dbReference>
<name>A0ABS4JHL8_9BACL</name>
<evidence type="ECO:0000313" key="2">
    <source>
        <dbReference type="Proteomes" id="UP001519288"/>
    </source>
</evidence>
<protein>
    <submittedName>
        <fullName evidence="1">Aldose 1-epimerase</fullName>
        <ecNumber evidence="1">5.1.3.3</ecNumber>
    </submittedName>
</protein>
<keyword evidence="2" id="KW-1185">Reference proteome</keyword>
<dbReference type="InterPro" id="IPR011013">
    <property type="entry name" value="Gal_mutarotase_sf_dom"/>
</dbReference>
<dbReference type="CDD" id="cd01081">
    <property type="entry name" value="Aldose_epim"/>
    <property type="match status" value="1"/>
</dbReference>
<dbReference type="RefSeq" id="WP_209862142.1">
    <property type="nucleotide sequence ID" value="NZ_JAGGLD010000003.1"/>
</dbReference>
<dbReference type="PANTHER" id="PTHR10091">
    <property type="entry name" value="ALDOSE-1-EPIMERASE"/>
    <property type="match status" value="1"/>
</dbReference>
<gene>
    <name evidence="1" type="ORF">J2Z69_002257</name>
</gene>
<dbReference type="EC" id="5.1.3.3" evidence="1"/>
<keyword evidence="1" id="KW-0413">Isomerase</keyword>
<dbReference type="PANTHER" id="PTHR10091:SF0">
    <property type="entry name" value="GALACTOSE MUTAROTASE"/>
    <property type="match status" value="1"/>
</dbReference>
<dbReference type="InterPro" id="IPR014718">
    <property type="entry name" value="GH-type_carb-bd"/>
</dbReference>
<evidence type="ECO:0000313" key="1">
    <source>
        <dbReference type="EMBL" id="MBP2001214.1"/>
    </source>
</evidence>
<proteinExistence type="predicted"/>
<dbReference type="SUPFAM" id="SSF74650">
    <property type="entry name" value="Galactose mutarotase-like"/>
    <property type="match status" value="1"/>
</dbReference>
<dbReference type="Proteomes" id="UP001519288">
    <property type="component" value="Unassembled WGS sequence"/>
</dbReference>
<sequence>MGKIQAFKDTYGGESAIRLTAGLYEAVILPEYGGNLVAFRDTIKGWNFLREPEHEMEMFKQKPAVYGIPVLFPPNRYEDGQFPWDGQTYELSINEPDRHNHLHGFLHTTPWEIEDFGTTQHHSYVTVSITVNEQHPVYAQFPFQFTMKLQYTLGADGLSQRIWIHNDGDKRLPCLLAFHTAINAPFIPGSQASNYQVKLTVGERWEMNERMLPTGRKLPVSPTDHSLREGTLHPFSENLDHHYTVAPQNGRNRMELTDTVQQVTLVYDVGTSYKQWMIYNNEGTPGFFCPEPQVNLVNAPNISLPAEEIGLFGLECGEIWEETARIYIK</sequence>
<dbReference type="GO" id="GO:0004034">
    <property type="term" value="F:aldose 1-epimerase activity"/>
    <property type="evidence" value="ECO:0007669"/>
    <property type="project" value="UniProtKB-EC"/>
</dbReference>
<organism evidence="1 2">
    <name type="scientific">Paenibacillus shirakamiensis</name>
    <dbReference type="NCBI Taxonomy" id="1265935"/>
    <lineage>
        <taxon>Bacteria</taxon>
        <taxon>Bacillati</taxon>
        <taxon>Bacillota</taxon>
        <taxon>Bacilli</taxon>
        <taxon>Bacillales</taxon>
        <taxon>Paenibacillaceae</taxon>
        <taxon>Paenibacillus</taxon>
    </lineage>
</organism>
<accession>A0ABS4JHL8</accession>